<name>A0A545UIF1_9GAMM</name>
<sequence>MHIVINKIPKAAIVCYCVGFAILIAALIVYFYFSNLIEPVRLQQIFIGGAIVVVVGSVINTLYQFRPGRNSQDVESQSTSRQDQNNLFPDSSSQTDEKEKANAE</sequence>
<dbReference type="RefSeq" id="WP_142892092.1">
    <property type="nucleotide sequence ID" value="NZ_ML660161.1"/>
</dbReference>
<keyword evidence="4" id="KW-1185">Reference proteome</keyword>
<reference evidence="3 4" key="1">
    <citation type="submission" date="2019-07" db="EMBL/GenBank/DDBJ databases">
        <title>Draft genome for Aliikangiella sp. M105.</title>
        <authorList>
            <person name="Wang G."/>
        </authorList>
    </citation>
    <scope>NUCLEOTIDE SEQUENCE [LARGE SCALE GENOMIC DNA]</scope>
    <source>
        <strain evidence="3 4">M105</strain>
    </source>
</reference>
<feature type="region of interest" description="Disordered" evidence="1">
    <location>
        <begin position="69"/>
        <end position="104"/>
    </location>
</feature>
<proteinExistence type="predicted"/>
<dbReference type="OrthoDB" id="9962703at2"/>
<gene>
    <name evidence="3" type="ORF">FLL46_03690</name>
</gene>
<evidence type="ECO:0000313" key="4">
    <source>
        <dbReference type="Proteomes" id="UP000315439"/>
    </source>
</evidence>
<keyword evidence="2" id="KW-0812">Transmembrane</keyword>
<feature type="compositionally biased region" description="Basic and acidic residues" evidence="1">
    <location>
        <begin position="95"/>
        <end position="104"/>
    </location>
</feature>
<keyword evidence="2" id="KW-1133">Transmembrane helix</keyword>
<protein>
    <submittedName>
        <fullName evidence="3">Uncharacterized protein</fullName>
    </submittedName>
</protein>
<evidence type="ECO:0000256" key="2">
    <source>
        <dbReference type="SAM" id="Phobius"/>
    </source>
</evidence>
<dbReference type="Proteomes" id="UP000315439">
    <property type="component" value="Unassembled WGS sequence"/>
</dbReference>
<evidence type="ECO:0000313" key="3">
    <source>
        <dbReference type="EMBL" id="TQV89242.1"/>
    </source>
</evidence>
<comment type="caution">
    <text evidence="3">The sequence shown here is derived from an EMBL/GenBank/DDBJ whole genome shotgun (WGS) entry which is preliminary data.</text>
</comment>
<feature type="transmembrane region" description="Helical" evidence="2">
    <location>
        <begin position="45"/>
        <end position="63"/>
    </location>
</feature>
<dbReference type="EMBL" id="VIKS01000002">
    <property type="protein sequence ID" value="TQV89242.1"/>
    <property type="molecule type" value="Genomic_DNA"/>
</dbReference>
<organism evidence="3 4">
    <name type="scientific">Aliikangiella coralliicola</name>
    <dbReference type="NCBI Taxonomy" id="2592383"/>
    <lineage>
        <taxon>Bacteria</taxon>
        <taxon>Pseudomonadati</taxon>
        <taxon>Pseudomonadota</taxon>
        <taxon>Gammaproteobacteria</taxon>
        <taxon>Oceanospirillales</taxon>
        <taxon>Pleioneaceae</taxon>
        <taxon>Aliikangiella</taxon>
    </lineage>
</organism>
<feature type="transmembrane region" description="Helical" evidence="2">
    <location>
        <begin position="12"/>
        <end position="33"/>
    </location>
</feature>
<dbReference type="AlphaFoldDB" id="A0A545UIF1"/>
<accession>A0A545UIF1</accession>
<keyword evidence="2" id="KW-0472">Membrane</keyword>
<evidence type="ECO:0000256" key="1">
    <source>
        <dbReference type="SAM" id="MobiDB-lite"/>
    </source>
</evidence>
<feature type="compositionally biased region" description="Polar residues" evidence="1">
    <location>
        <begin position="69"/>
        <end position="94"/>
    </location>
</feature>